<gene>
    <name evidence="15" type="ORF">LOD99_4430</name>
</gene>
<evidence type="ECO:0000256" key="11">
    <source>
        <dbReference type="RuleBase" id="RU004208"/>
    </source>
</evidence>
<proteinExistence type="inferred from homology"/>
<dbReference type="GO" id="GO:0034976">
    <property type="term" value="P:response to endoplasmic reticulum stress"/>
    <property type="evidence" value="ECO:0007669"/>
    <property type="project" value="TreeGrafter"/>
</dbReference>
<dbReference type="EC" id="5.3.4.1" evidence="4"/>
<evidence type="ECO:0000256" key="8">
    <source>
        <dbReference type="ARBA" id="ARBA00023157"/>
    </source>
</evidence>
<comment type="catalytic activity">
    <reaction evidence="1">
        <text>Catalyzes the rearrangement of -S-S- bonds in proteins.</text>
        <dbReference type="EC" id="5.3.4.1"/>
    </reaction>
</comment>
<dbReference type="AlphaFoldDB" id="A0AAV7JX45"/>
<feature type="region of interest" description="Disordered" evidence="12">
    <location>
        <begin position="137"/>
        <end position="161"/>
    </location>
</feature>
<evidence type="ECO:0000256" key="13">
    <source>
        <dbReference type="SAM" id="SignalP"/>
    </source>
</evidence>
<dbReference type="PROSITE" id="PS00194">
    <property type="entry name" value="THIOREDOXIN_1"/>
    <property type="match status" value="2"/>
</dbReference>
<dbReference type="PROSITE" id="PS51352">
    <property type="entry name" value="THIOREDOXIN_2"/>
    <property type="match status" value="2"/>
</dbReference>
<keyword evidence="6" id="KW-0677">Repeat</keyword>
<comment type="caution">
    <text evidence="15">The sequence shown here is derived from an EMBL/GenBank/DDBJ whole genome shotgun (WGS) entry which is preliminary data.</text>
</comment>
<comment type="similarity">
    <text evidence="3 11">Belongs to the protein disulfide isomerase family.</text>
</comment>
<feature type="domain" description="Thioredoxin" evidence="14">
    <location>
        <begin position="142"/>
        <end position="276"/>
    </location>
</feature>
<dbReference type="InterPro" id="IPR005788">
    <property type="entry name" value="PDI_thioredoxin-like_dom"/>
</dbReference>
<keyword evidence="5 13" id="KW-0732">Signal</keyword>
<dbReference type="GO" id="GO:0003756">
    <property type="term" value="F:protein disulfide isomerase activity"/>
    <property type="evidence" value="ECO:0007669"/>
    <property type="project" value="UniProtKB-EC"/>
</dbReference>
<dbReference type="PANTHER" id="PTHR45815">
    <property type="entry name" value="PROTEIN DISULFIDE-ISOMERASE A6"/>
    <property type="match status" value="1"/>
</dbReference>
<dbReference type="InterPro" id="IPR013766">
    <property type="entry name" value="Thioredoxin_domain"/>
</dbReference>
<feature type="chain" id="PRO_5043350183" description="protein disulfide-isomerase" evidence="13">
    <location>
        <begin position="20"/>
        <end position="442"/>
    </location>
</feature>
<dbReference type="NCBIfam" id="TIGR01126">
    <property type="entry name" value="pdi_dom"/>
    <property type="match status" value="1"/>
</dbReference>
<organism evidence="15 16">
    <name type="scientific">Oopsacas minuta</name>
    <dbReference type="NCBI Taxonomy" id="111878"/>
    <lineage>
        <taxon>Eukaryota</taxon>
        <taxon>Metazoa</taxon>
        <taxon>Porifera</taxon>
        <taxon>Hexactinellida</taxon>
        <taxon>Hexasterophora</taxon>
        <taxon>Lyssacinosida</taxon>
        <taxon>Leucopsacidae</taxon>
        <taxon>Oopsacas</taxon>
    </lineage>
</organism>
<dbReference type="PANTHER" id="PTHR45815:SF3">
    <property type="entry name" value="PROTEIN DISULFIDE-ISOMERASE A6"/>
    <property type="match status" value="1"/>
</dbReference>
<dbReference type="FunFam" id="3.40.30.10:FF:000050">
    <property type="entry name" value="protein disulfide-isomerase A6 isoform X1"/>
    <property type="match status" value="1"/>
</dbReference>
<keyword evidence="10" id="KW-0676">Redox-active center</keyword>
<feature type="domain" description="Thioredoxin" evidence="14">
    <location>
        <begin position="7"/>
        <end position="133"/>
    </location>
</feature>
<accession>A0AAV7JX45</accession>
<evidence type="ECO:0000256" key="10">
    <source>
        <dbReference type="ARBA" id="ARBA00023284"/>
    </source>
</evidence>
<evidence type="ECO:0000256" key="5">
    <source>
        <dbReference type="ARBA" id="ARBA00022729"/>
    </source>
</evidence>
<feature type="signal peptide" evidence="13">
    <location>
        <begin position="1"/>
        <end position="19"/>
    </location>
</feature>
<dbReference type="InterPro" id="IPR036249">
    <property type="entry name" value="Thioredoxin-like_sf"/>
</dbReference>
<dbReference type="SUPFAM" id="SSF52833">
    <property type="entry name" value="Thioredoxin-like"/>
    <property type="match status" value="2"/>
</dbReference>
<evidence type="ECO:0000256" key="7">
    <source>
        <dbReference type="ARBA" id="ARBA00022824"/>
    </source>
</evidence>
<evidence type="ECO:0000259" key="14">
    <source>
        <dbReference type="PROSITE" id="PS51352"/>
    </source>
</evidence>
<name>A0AAV7JX45_9METZ</name>
<keyword evidence="9" id="KW-0413">Isomerase</keyword>
<keyword evidence="8" id="KW-1015">Disulfide bond</keyword>
<reference evidence="15 16" key="1">
    <citation type="journal article" date="2023" name="BMC Biol.">
        <title>The compact genome of the sponge Oopsacas minuta (Hexactinellida) is lacking key metazoan core genes.</title>
        <authorList>
            <person name="Santini S."/>
            <person name="Schenkelaars Q."/>
            <person name="Jourda C."/>
            <person name="Duchesne M."/>
            <person name="Belahbib H."/>
            <person name="Rocher C."/>
            <person name="Selva M."/>
            <person name="Riesgo A."/>
            <person name="Vervoort M."/>
            <person name="Leys S.P."/>
            <person name="Kodjabachian L."/>
            <person name="Le Bivic A."/>
            <person name="Borchiellini C."/>
            <person name="Claverie J.M."/>
            <person name="Renard E."/>
        </authorList>
    </citation>
    <scope>NUCLEOTIDE SEQUENCE [LARGE SCALE GENOMIC DNA]</scope>
    <source>
        <strain evidence="15">SPO-2</strain>
    </source>
</reference>
<evidence type="ECO:0000256" key="9">
    <source>
        <dbReference type="ARBA" id="ARBA00023235"/>
    </source>
</evidence>
<dbReference type="CDD" id="cd03001">
    <property type="entry name" value="PDI_a_P5"/>
    <property type="match status" value="2"/>
</dbReference>
<sequence>MHSLYYFTILYSCLSFTSALYTKSDDVIELTPTNFNQLVLGGEGMWFVEFYAPWCGHCKNLAPEWKKAAAALKGVVGVGAVDMDQYSSLGSPYGISGFPTIKIFGSNKNKPKDYQGARSAQAIVQAAMKEAADLVQERMGGGGGGQQQQQQQQNQGGQGKSDVIELSDETFDKMVLSSVEPWLVEFYAPWCGHCKNLAPHWAKAATELKGKINLGALDATTHKNTAGRYSVQGYPTIKFFPAGPKTTSSVEDYSGGRTADDIVQWGLSRWTDSVSTPEVRQLVGQDELDTCLAAPLCVITFLPHILDTGAEGRNKYLEMLTELGDKFKMRRWEWLWSEGGMISDLETALEVGGFGYPALVVVNSRKARYSLLRGAFSENGIDELLRGIAVGRGSTSALQSAGLPTVSEIQPWDGKDGEPFIEDDIDLSDFSWDDPVFEKEDL</sequence>
<evidence type="ECO:0000256" key="12">
    <source>
        <dbReference type="SAM" id="MobiDB-lite"/>
    </source>
</evidence>
<dbReference type="Proteomes" id="UP001165289">
    <property type="component" value="Unassembled WGS sequence"/>
</dbReference>
<evidence type="ECO:0000313" key="16">
    <source>
        <dbReference type="Proteomes" id="UP001165289"/>
    </source>
</evidence>
<evidence type="ECO:0000256" key="1">
    <source>
        <dbReference type="ARBA" id="ARBA00001182"/>
    </source>
</evidence>
<protein>
    <recommendedName>
        <fullName evidence="4">protein disulfide-isomerase</fullName>
        <ecNumber evidence="4">5.3.4.1</ecNumber>
    </recommendedName>
</protein>
<dbReference type="PRINTS" id="PR00421">
    <property type="entry name" value="THIOREDOXIN"/>
</dbReference>
<dbReference type="InterPro" id="IPR017937">
    <property type="entry name" value="Thioredoxin_CS"/>
</dbReference>
<comment type="subcellular location">
    <subcellularLocation>
        <location evidence="2">Endoplasmic reticulum lumen</location>
    </subcellularLocation>
</comment>
<dbReference type="EMBL" id="JAKMXF010000298">
    <property type="protein sequence ID" value="KAI6652646.1"/>
    <property type="molecule type" value="Genomic_DNA"/>
</dbReference>
<evidence type="ECO:0000313" key="15">
    <source>
        <dbReference type="EMBL" id="KAI6652646.1"/>
    </source>
</evidence>
<keyword evidence="7" id="KW-0256">Endoplasmic reticulum</keyword>
<evidence type="ECO:0000256" key="2">
    <source>
        <dbReference type="ARBA" id="ARBA00004319"/>
    </source>
</evidence>
<dbReference type="GO" id="GO:0015035">
    <property type="term" value="F:protein-disulfide reductase activity"/>
    <property type="evidence" value="ECO:0007669"/>
    <property type="project" value="TreeGrafter"/>
</dbReference>
<evidence type="ECO:0000256" key="6">
    <source>
        <dbReference type="ARBA" id="ARBA00022737"/>
    </source>
</evidence>
<keyword evidence="16" id="KW-1185">Reference proteome</keyword>
<dbReference type="Gene3D" id="3.40.30.10">
    <property type="entry name" value="Glutaredoxin"/>
    <property type="match status" value="2"/>
</dbReference>
<dbReference type="GO" id="GO:0005788">
    <property type="term" value="C:endoplasmic reticulum lumen"/>
    <property type="evidence" value="ECO:0007669"/>
    <property type="project" value="UniProtKB-SubCell"/>
</dbReference>
<evidence type="ECO:0000256" key="3">
    <source>
        <dbReference type="ARBA" id="ARBA00006347"/>
    </source>
</evidence>
<evidence type="ECO:0000256" key="4">
    <source>
        <dbReference type="ARBA" id="ARBA00012723"/>
    </source>
</evidence>
<dbReference type="Pfam" id="PF00085">
    <property type="entry name" value="Thioredoxin"/>
    <property type="match status" value="2"/>
</dbReference>